<reference evidence="2 3" key="1">
    <citation type="submission" date="2018-08" db="EMBL/GenBank/DDBJ databases">
        <title>Whole genome sequence analysis of Dermacoccus abyssi bacteria isolated from Deep Mariana trench Micromonospora spp reveals genes involved in the environmental adaptation and production of secondary metabolites.</title>
        <authorList>
            <person name="Abdel-Mageed W.M."/>
            <person name="Lehri B."/>
            <person name="Nouioui I."/>
            <person name="Goodfellow I."/>
            <person name="Jaspars M."/>
            <person name="Karlyshev A."/>
        </authorList>
    </citation>
    <scope>NUCLEOTIDE SEQUENCE [LARGE SCALE GENOMIC DNA]</scope>
    <source>
        <strain evidence="2 3">MT1.1</strain>
    </source>
</reference>
<feature type="compositionally biased region" description="Basic residues" evidence="1">
    <location>
        <begin position="7"/>
        <end position="21"/>
    </location>
</feature>
<accession>A0A417ZBW5</accession>
<proteinExistence type="predicted"/>
<gene>
    <name evidence="2" type="ORF">D1832_01555</name>
</gene>
<feature type="region of interest" description="Disordered" evidence="1">
    <location>
        <begin position="1"/>
        <end position="79"/>
    </location>
</feature>
<comment type="caution">
    <text evidence="2">The sequence shown here is derived from an EMBL/GenBank/DDBJ whole genome shotgun (WGS) entry which is preliminary data.</text>
</comment>
<feature type="compositionally biased region" description="Basic residues" evidence="1">
    <location>
        <begin position="48"/>
        <end position="58"/>
    </location>
</feature>
<organism evidence="2 3">
    <name type="scientific">Dermacoccus abyssi</name>
    <dbReference type="NCBI Taxonomy" id="322596"/>
    <lineage>
        <taxon>Bacteria</taxon>
        <taxon>Bacillati</taxon>
        <taxon>Actinomycetota</taxon>
        <taxon>Actinomycetes</taxon>
        <taxon>Micrococcales</taxon>
        <taxon>Dermacoccaceae</taxon>
        <taxon>Dermacoccus</taxon>
    </lineage>
</organism>
<feature type="compositionally biased region" description="Pro residues" evidence="1">
    <location>
        <begin position="22"/>
        <end position="32"/>
    </location>
</feature>
<sequence length="79" mass="9079">MSPAVRRTTRRRRRTPRRRPARPPPARVPRPRVPAATRVPTPATSWPRRPRVSSRCSRRPVATARSRSTERKPRPPSSA</sequence>
<dbReference type="AlphaFoldDB" id="A0A417ZBW5"/>
<feature type="compositionally biased region" description="Low complexity" evidence="1">
    <location>
        <begin position="33"/>
        <end position="44"/>
    </location>
</feature>
<protein>
    <submittedName>
        <fullName evidence="2">Uncharacterized protein</fullName>
    </submittedName>
</protein>
<name>A0A417ZBW5_9MICO</name>
<dbReference type="Proteomes" id="UP000285376">
    <property type="component" value="Unassembled WGS sequence"/>
</dbReference>
<evidence type="ECO:0000256" key="1">
    <source>
        <dbReference type="SAM" id="MobiDB-lite"/>
    </source>
</evidence>
<evidence type="ECO:0000313" key="3">
    <source>
        <dbReference type="Proteomes" id="UP000285376"/>
    </source>
</evidence>
<evidence type="ECO:0000313" key="2">
    <source>
        <dbReference type="EMBL" id="RHW48139.1"/>
    </source>
</evidence>
<dbReference type="EMBL" id="QWLM01000001">
    <property type="protein sequence ID" value="RHW48139.1"/>
    <property type="molecule type" value="Genomic_DNA"/>
</dbReference>